<dbReference type="GO" id="GO:0030276">
    <property type="term" value="F:clathrin binding"/>
    <property type="evidence" value="ECO:0007669"/>
    <property type="project" value="TreeGrafter"/>
</dbReference>
<feature type="region of interest" description="Disordered" evidence="2">
    <location>
        <begin position="273"/>
        <end position="304"/>
    </location>
</feature>
<dbReference type="GO" id="GO:0031982">
    <property type="term" value="C:vesicle"/>
    <property type="evidence" value="ECO:0007669"/>
    <property type="project" value="TreeGrafter"/>
</dbReference>
<feature type="compositionally biased region" description="Polar residues" evidence="2">
    <location>
        <begin position="350"/>
        <end position="364"/>
    </location>
</feature>
<name>A0AAV5AD69_9AGAM</name>
<dbReference type="AlphaFoldDB" id="A0AAV5AD69"/>
<dbReference type="InterPro" id="IPR009060">
    <property type="entry name" value="UBA-like_sf"/>
</dbReference>
<dbReference type="SUPFAM" id="SSF46565">
    <property type="entry name" value="Chaperone J-domain"/>
    <property type="match status" value="1"/>
</dbReference>
<dbReference type="PROSITE" id="PS50005">
    <property type="entry name" value="TPR"/>
    <property type="match status" value="1"/>
</dbReference>
<organism evidence="4 5">
    <name type="scientific">Clathrus columnatus</name>
    <dbReference type="NCBI Taxonomy" id="1419009"/>
    <lineage>
        <taxon>Eukaryota</taxon>
        <taxon>Fungi</taxon>
        <taxon>Dikarya</taxon>
        <taxon>Basidiomycota</taxon>
        <taxon>Agaricomycotina</taxon>
        <taxon>Agaricomycetes</taxon>
        <taxon>Phallomycetidae</taxon>
        <taxon>Phallales</taxon>
        <taxon>Clathraceae</taxon>
        <taxon>Clathrus</taxon>
    </lineage>
</organism>
<dbReference type="InterPro" id="IPR011990">
    <property type="entry name" value="TPR-like_helical_dom_sf"/>
</dbReference>
<proteinExistence type="predicted"/>
<dbReference type="SUPFAM" id="SSF46934">
    <property type="entry name" value="UBA-like"/>
    <property type="match status" value="1"/>
</dbReference>
<dbReference type="GO" id="GO:0072318">
    <property type="term" value="P:clathrin coat disassembly"/>
    <property type="evidence" value="ECO:0007669"/>
    <property type="project" value="TreeGrafter"/>
</dbReference>
<protein>
    <recommendedName>
        <fullName evidence="3">UBA domain-containing protein</fullName>
    </recommendedName>
</protein>
<evidence type="ECO:0000256" key="2">
    <source>
        <dbReference type="SAM" id="MobiDB-lite"/>
    </source>
</evidence>
<feature type="compositionally biased region" description="Polar residues" evidence="2">
    <location>
        <begin position="82"/>
        <end position="96"/>
    </location>
</feature>
<evidence type="ECO:0000313" key="4">
    <source>
        <dbReference type="EMBL" id="GJJ11547.1"/>
    </source>
</evidence>
<feature type="compositionally biased region" description="Polar residues" evidence="2">
    <location>
        <begin position="8"/>
        <end position="20"/>
    </location>
</feature>
<dbReference type="Gene3D" id="1.25.40.10">
    <property type="entry name" value="Tetratricopeptide repeat domain"/>
    <property type="match status" value="1"/>
</dbReference>
<feature type="compositionally biased region" description="Polar residues" evidence="2">
    <location>
        <begin position="372"/>
        <end position="390"/>
    </location>
</feature>
<dbReference type="EMBL" id="BPWL01000006">
    <property type="protein sequence ID" value="GJJ11547.1"/>
    <property type="molecule type" value="Genomic_DNA"/>
</dbReference>
<gene>
    <name evidence="4" type="ORF">Clacol_005781</name>
</gene>
<dbReference type="SMART" id="SM00028">
    <property type="entry name" value="TPR"/>
    <property type="match status" value="2"/>
</dbReference>
<dbReference type="PANTHER" id="PTHR23172">
    <property type="entry name" value="AUXILIN/CYCLIN G-ASSOCIATED KINASE-RELATED"/>
    <property type="match status" value="1"/>
</dbReference>
<accession>A0AAV5AD69</accession>
<dbReference type="InterPro" id="IPR019734">
    <property type="entry name" value="TPR_rpt"/>
</dbReference>
<dbReference type="SUPFAM" id="SSF48452">
    <property type="entry name" value="TPR-like"/>
    <property type="match status" value="1"/>
</dbReference>
<dbReference type="Proteomes" id="UP001050691">
    <property type="component" value="Unassembled WGS sequence"/>
</dbReference>
<keyword evidence="1" id="KW-0802">TPR repeat</keyword>
<dbReference type="PANTHER" id="PTHR23172:SF19">
    <property type="entry name" value="J DOMAIN-CONTAINING PROTEIN"/>
    <property type="match status" value="1"/>
</dbReference>
<comment type="caution">
    <text evidence="4">The sequence shown here is derived from an EMBL/GenBank/DDBJ whole genome shotgun (WGS) entry which is preliminary data.</text>
</comment>
<feature type="domain" description="UBA" evidence="3">
    <location>
        <begin position="217"/>
        <end position="266"/>
    </location>
</feature>
<feature type="region of interest" description="Disordered" evidence="2">
    <location>
        <begin position="346"/>
        <end position="425"/>
    </location>
</feature>
<dbReference type="Gene3D" id="1.10.8.10">
    <property type="entry name" value="DNA helicase RuvA subunit, C-terminal domain"/>
    <property type="match status" value="1"/>
</dbReference>
<feature type="compositionally biased region" description="Low complexity" evidence="2">
    <location>
        <begin position="402"/>
        <end position="425"/>
    </location>
</feature>
<reference evidence="4" key="1">
    <citation type="submission" date="2021-10" db="EMBL/GenBank/DDBJ databases">
        <title>De novo Genome Assembly of Clathrus columnatus (Basidiomycota, Fungi) Using Illumina and Nanopore Sequence Data.</title>
        <authorList>
            <person name="Ogiso-Tanaka E."/>
            <person name="Itagaki H."/>
            <person name="Hosoya T."/>
            <person name="Hosaka K."/>
        </authorList>
    </citation>
    <scope>NUCLEOTIDE SEQUENCE</scope>
    <source>
        <strain evidence="4">MO-923</strain>
    </source>
</reference>
<evidence type="ECO:0000259" key="3">
    <source>
        <dbReference type="PROSITE" id="PS50030"/>
    </source>
</evidence>
<dbReference type="InterPro" id="IPR036869">
    <property type="entry name" value="J_dom_sf"/>
</dbReference>
<evidence type="ECO:0000256" key="1">
    <source>
        <dbReference type="PROSITE-ProRule" id="PRU00339"/>
    </source>
</evidence>
<dbReference type="GO" id="GO:0005737">
    <property type="term" value="C:cytoplasm"/>
    <property type="evidence" value="ECO:0007669"/>
    <property type="project" value="TreeGrafter"/>
</dbReference>
<dbReference type="InterPro" id="IPR015940">
    <property type="entry name" value="UBA"/>
</dbReference>
<dbReference type="CDD" id="cd14270">
    <property type="entry name" value="UBA"/>
    <property type="match status" value="1"/>
</dbReference>
<feature type="region of interest" description="Disordered" evidence="2">
    <location>
        <begin position="50"/>
        <end position="70"/>
    </location>
</feature>
<feature type="region of interest" description="Disordered" evidence="2">
    <location>
        <begin position="82"/>
        <end position="101"/>
    </location>
</feature>
<feature type="compositionally biased region" description="Basic and acidic residues" evidence="2">
    <location>
        <begin position="51"/>
        <end position="69"/>
    </location>
</feature>
<feature type="repeat" description="TPR" evidence="1">
    <location>
        <begin position="454"/>
        <end position="487"/>
    </location>
</feature>
<evidence type="ECO:0000313" key="5">
    <source>
        <dbReference type="Proteomes" id="UP001050691"/>
    </source>
</evidence>
<feature type="compositionally biased region" description="Polar residues" evidence="2">
    <location>
        <begin position="285"/>
        <end position="296"/>
    </location>
</feature>
<feature type="region of interest" description="Disordered" evidence="2">
    <location>
        <begin position="1"/>
        <end position="20"/>
    </location>
</feature>
<feature type="compositionally biased region" description="Low complexity" evidence="2">
    <location>
        <begin position="209"/>
        <end position="222"/>
    </location>
</feature>
<dbReference type="Gene3D" id="1.10.287.110">
    <property type="entry name" value="DnaJ domain"/>
    <property type="match status" value="1"/>
</dbReference>
<dbReference type="GO" id="GO:0072583">
    <property type="term" value="P:clathrin-dependent endocytosis"/>
    <property type="evidence" value="ECO:0007669"/>
    <property type="project" value="TreeGrafter"/>
</dbReference>
<keyword evidence="5" id="KW-1185">Reference proteome</keyword>
<dbReference type="PROSITE" id="PS50030">
    <property type="entry name" value="UBA"/>
    <property type="match status" value="1"/>
</dbReference>
<sequence>MADPFSFLANSSASRKPQLKNSSLDAFQDLVSFGTNATANKQTIGLTLAERAARDEQGQKSNSKKDTDTHISIPVQSSFWDKFDSSSTPAPGNNEWNLDFLAPSSSNRNQTYITPVGESWDIDSIYFKSSKTKSQTTSGRQPLNLLDSDDFSPLVDFTGSSQPSILIQSNTPGSFDFDDDILGDLGKPVEVVRNKVSMDAVLDETIHQSLSRNSPLPRDPSSSSPPPHVLGQLIEMGFSIQQSKQALAKTSSGVDVDAAIEILLRDTVNTPLEELDGISPESNRRQFPSTHASHSSKPLPPNDTAQAFQEQADKLLAQASSIGLNMFNKANILWKESREKVAKVYEEQRQGISGKQNRTTNSTVPRWMDPSPGNQISTTSDIAGSQTTAYKSPARHRIAGITSLSSPSLSTSNTPPSSSRTSPVPISLVSLPPPQPPVIIRPYIEVSASTLALSNAAKEKGTEHFRLGQFAEAESSYSRALEALPKLHLSRVPLHNNRALARIKIGKYKSSIEDSSMVIQIVTEDLGSSWHPGREPQGGATLAEAVSKAYRRRAEAYEGLEKWTYAKTDWETLNSLPWVELSSKQNAVNGITRCKRMLTNDMPKQLGTPASFTTTVRTVKSRPTAMMASISSEGTALSRVRAANLVHEREDQERHELKDSIDARLETWRSGKEQNVRALIASLETILPTRFSWQKVGMAELVTNNQVKARYMKAIARLHPDKLSASDISVEERMIANGVFGTLNEAWNSFR</sequence>
<feature type="region of interest" description="Disordered" evidence="2">
    <location>
        <begin position="206"/>
        <end position="230"/>
    </location>
</feature>